<evidence type="ECO:0000256" key="1">
    <source>
        <dbReference type="ARBA" id="ARBA00004635"/>
    </source>
</evidence>
<dbReference type="Pfam" id="PF03180">
    <property type="entry name" value="Lipoprotein_9"/>
    <property type="match status" value="1"/>
</dbReference>
<keyword evidence="3" id="KW-0732">Signal</keyword>
<evidence type="ECO:0000256" key="7">
    <source>
        <dbReference type="SAM" id="MobiDB-lite"/>
    </source>
</evidence>
<keyword evidence="9" id="KW-1185">Reference proteome</keyword>
<evidence type="ECO:0000256" key="5">
    <source>
        <dbReference type="ARBA" id="ARBA00023139"/>
    </source>
</evidence>
<evidence type="ECO:0000313" key="9">
    <source>
        <dbReference type="Proteomes" id="UP000569914"/>
    </source>
</evidence>
<dbReference type="PANTHER" id="PTHR30429:SF1">
    <property type="entry name" value="D-METHIONINE-BINDING LIPOPROTEIN METQ-RELATED"/>
    <property type="match status" value="1"/>
</dbReference>
<protein>
    <submittedName>
        <fullName evidence="8">Uncharacterized protein</fullName>
    </submittedName>
</protein>
<evidence type="ECO:0000256" key="2">
    <source>
        <dbReference type="ARBA" id="ARBA00008973"/>
    </source>
</evidence>
<accession>A0A7Y9IC86</accession>
<evidence type="ECO:0000256" key="3">
    <source>
        <dbReference type="ARBA" id="ARBA00022729"/>
    </source>
</evidence>
<dbReference type="InterPro" id="IPR004872">
    <property type="entry name" value="Lipoprotein_NlpA"/>
</dbReference>
<dbReference type="Gene3D" id="3.40.190.10">
    <property type="entry name" value="Periplasmic binding protein-like II"/>
    <property type="match status" value="1"/>
</dbReference>
<dbReference type="AlphaFoldDB" id="A0A7Y9IC86"/>
<keyword evidence="4" id="KW-0472">Membrane</keyword>
<dbReference type="SUPFAM" id="SSF53850">
    <property type="entry name" value="Periplasmic binding protein-like II"/>
    <property type="match status" value="1"/>
</dbReference>
<dbReference type="GO" id="GO:0016020">
    <property type="term" value="C:membrane"/>
    <property type="evidence" value="ECO:0007669"/>
    <property type="project" value="UniProtKB-SubCell"/>
</dbReference>
<reference evidence="8 9" key="1">
    <citation type="submission" date="2020-07" db="EMBL/GenBank/DDBJ databases">
        <title>Sequencing the genomes of 1000 actinobacteria strains.</title>
        <authorList>
            <person name="Klenk H.-P."/>
        </authorList>
    </citation>
    <scope>NUCLEOTIDE SEQUENCE [LARGE SCALE GENOMIC DNA]</scope>
    <source>
        <strain evidence="8 9">DSM 22083</strain>
    </source>
</reference>
<proteinExistence type="inferred from homology"/>
<comment type="caution">
    <text evidence="8">The sequence shown here is derived from an EMBL/GenBank/DDBJ whole genome shotgun (WGS) entry which is preliminary data.</text>
</comment>
<feature type="region of interest" description="Disordered" evidence="7">
    <location>
        <begin position="133"/>
        <end position="154"/>
    </location>
</feature>
<organism evidence="8 9">
    <name type="scientific">Microlunatus parietis</name>
    <dbReference type="NCBI Taxonomy" id="682979"/>
    <lineage>
        <taxon>Bacteria</taxon>
        <taxon>Bacillati</taxon>
        <taxon>Actinomycetota</taxon>
        <taxon>Actinomycetes</taxon>
        <taxon>Propionibacteriales</taxon>
        <taxon>Propionibacteriaceae</taxon>
        <taxon>Microlunatus</taxon>
    </lineage>
</organism>
<dbReference type="PANTHER" id="PTHR30429">
    <property type="entry name" value="D-METHIONINE-BINDING LIPOPROTEIN METQ"/>
    <property type="match status" value="1"/>
</dbReference>
<keyword evidence="5" id="KW-0564">Palmitate</keyword>
<feature type="compositionally biased region" description="Low complexity" evidence="7">
    <location>
        <begin position="145"/>
        <end position="154"/>
    </location>
</feature>
<comment type="similarity">
    <text evidence="2">Belongs to the NlpA lipoprotein family.</text>
</comment>
<name>A0A7Y9IC86_9ACTN</name>
<evidence type="ECO:0000313" key="8">
    <source>
        <dbReference type="EMBL" id="NYE73941.1"/>
    </source>
</evidence>
<sequence>MQSNQTLVPIGATAVYPLPLYSTKHTGTDQLPEGAKVAIPNDPTNQARALLVLQSAKLITLAGGGNSLSTPAGIESGRIEVIPVDAVAGRVERRPPMTLDTLLPLLGTAFRQTVIMVLITLLAGGVAAWRSAPPCTRPGPATWPRTRSSSRSST</sequence>
<evidence type="ECO:0000256" key="6">
    <source>
        <dbReference type="ARBA" id="ARBA00023288"/>
    </source>
</evidence>
<keyword evidence="6" id="KW-0449">Lipoprotein</keyword>
<comment type="subcellular location">
    <subcellularLocation>
        <location evidence="1">Membrane</location>
        <topology evidence="1">Lipid-anchor</topology>
    </subcellularLocation>
</comment>
<gene>
    <name evidence="8" type="ORF">BKA15_005270</name>
</gene>
<dbReference type="EMBL" id="JACCBU010000001">
    <property type="protein sequence ID" value="NYE73941.1"/>
    <property type="molecule type" value="Genomic_DNA"/>
</dbReference>
<dbReference type="Proteomes" id="UP000569914">
    <property type="component" value="Unassembled WGS sequence"/>
</dbReference>
<evidence type="ECO:0000256" key="4">
    <source>
        <dbReference type="ARBA" id="ARBA00023136"/>
    </source>
</evidence>